<dbReference type="InterPro" id="IPR039448">
    <property type="entry name" value="Beta_helix"/>
</dbReference>
<protein>
    <recommendedName>
        <fullName evidence="10">WW domain-containing protein</fullName>
    </recommendedName>
</protein>
<dbReference type="Pfam" id="PF13229">
    <property type="entry name" value="Beta_helix"/>
    <property type="match status" value="1"/>
</dbReference>
<evidence type="ECO:0000256" key="2">
    <source>
        <dbReference type="ARBA" id="ARBA00022741"/>
    </source>
</evidence>
<keyword evidence="3" id="KW-0347">Helicase</keyword>
<name>A0A8T1W5F4_9STRA</name>
<dbReference type="InterPro" id="IPR001810">
    <property type="entry name" value="F-box_dom"/>
</dbReference>
<comment type="caution">
    <text evidence="8">The sequence shown here is derived from an EMBL/GenBank/DDBJ whole genome shotgun (WGS) entry which is preliminary data.</text>
</comment>
<dbReference type="Pfam" id="PF12937">
    <property type="entry name" value="F-box-like"/>
    <property type="match status" value="1"/>
</dbReference>
<dbReference type="GO" id="GO:0016887">
    <property type="term" value="F:ATP hydrolysis activity"/>
    <property type="evidence" value="ECO:0007669"/>
    <property type="project" value="TreeGrafter"/>
</dbReference>
<gene>
    <name evidence="8" type="ORF">PHYBOEH_008256</name>
</gene>
<proteinExistence type="predicted"/>
<dbReference type="GO" id="GO:0000812">
    <property type="term" value="C:Swr1 complex"/>
    <property type="evidence" value="ECO:0007669"/>
    <property type="project" value="TreeGrafter"/>
</dbReference>
<keyword evidence="9" id="KW-1185">Reference proteome</keyword>
<evidence type="ECO:0000259" key="6">
    <source>
        <dbReference type="PROSITE" id="PS50020"/>
    </source>
</evidence>
<dbReference type="Pfam" id="PF00397">
    <property type="entry name" value="WW"/>
    <property type="match status" value="1"/>
</dbReference>
<dbReference type="GO" id="GO:0003677">
    <property type="term" value="F:DNA binding"/>
    <property type="evidence" value="ECO:0007669"/>
    <property type="project" value="UniProtKB-KW"/>
</dbReference>
<organism evidence="8 9">
    <name type="scientific">Phytophthora boehmeriae</name>
    <dbReference type="NCBI Taxonomy" id="109152"/>
    <lineage>
        <taxon>Eukaryota</taxon>
        <taxon>Sar</taxon>
        <taxon>Stramenopiles</taxon>
        <taxon>Oomycota</taxon>
        <taxon>Peronosporomycetes</taxon>
        <taxon>Peronosporales</taxon>
        <taxon>Peronosporaceae</taxon>
        <taxon>Phytophthora</taxon>
    </lineage>
</organism>
<dbReference type="SMART" id="SM00456">
    <property type="entry name" value="WW"/>
    <property type="match status" value="1"/>
</dbReference>
<feature type="compositionally biased region" description="Basic and acidic residues" evidence="5">
    <location>
        <begin position="249"/>
        <end position="271"/>
    </location>
</feature>
<sequence>MDAQAQDRAHRIGQTRDVHIYRLVSEHTVEENILRKAQQKRHLDFLVMSEGQFTTDFFSKASLRELMTGTTDEGEHEDIGSDTDSEYAGEDTDEDVDADGGEVSLDAVENAMAQLEDEEDVVAMKGARAEVIQEQQEFDEESGGHGPPTKGRTGMGEVSKPSTPSSVLSASTAASDKDDDDEDAFVDEDTAEDDADPKPNDARNGVESDSQDGSDHDQSADDSKTATPNRKRQRHTSKDRSKVAKRAKRADSHDPGGKNGEKIREKARDAAEEQKLQAWKASVSSLQGFEDSLNAVDRYALHFREDVDPLYSYTPAQQAAALAGIESNPSAPTLLQDIERIDVEKQEEEERLMAEGELVVGRLEDNDVASADDTTQHYNELYRRERAHVLFERRKRLLTGAAWTVMKCANTGKPFYFNSDTREATWDRPPVWISNEQIKNARERGFGGLPDMALLRVFSMLTPTPERYRAQMVCRSWHRAAQHNSLFVKVTASDFDESSSLSLAQVLSRVASGDTVLFGAGVYQLKDVLEISRPVRLLAMPDSHVELQMHSGRAQLRWSARGGVLCGFHITRISSALDLSAPGATTSYEVKDTAKSNKKKKRVALEKEKALGNWQHLVSVVGKGHLRVEYCELDGNGLGNACICVWGRGAKKRKHKKSKDSLTIVTSALPGATTPKAALPFAVSGVKPAASITGSGIVKTTTPVAAAAVKAEMPTTSVAVKPVAQATPSVVTVTAPTVTVTDKPTTTGTVTSVSAVATPAVKPSTPTPTSTGVPVVRPGLNVPVIASVAGKAAQILTPVSTPASTAPASNTSDTLLVLQNCRIRSAGSSGVLLVRGALVMSLNTVEGNAHSGVTILGGSAVLRRNKIQRNARFGLRLLYHAGHVVVEENVVAGNACGNLDVDNSGRRFVVRWNDMEKGSATFCTKRCCNTRCF</sequence>
<keyword evidence="2" id="KW-0547">Nucleotide-binding</keyword>
<feature type="region of interest" description="Disordered" evidence="5">
    <location>
        <begin position="69"/>
        <end position="99"/>
    </location>
</feature>
<keyword evidence="3" id="KW-0378">Hydrolase</keyword>
<dbReference type="EMBL" id="JAGDFL010000477">
    <property type="protein sequence ID" value="KAG7387373.1"/>
    <property type="molecule type" value="Genomic_DNA"/>
</dbReference>
<dbReference type="GO" id="GO:0006338">
    <property type="term" value="P:chromatin remodeling"/>
    <property type="evidence" value="ECO:0007669"/>
    <property type="project" value="TreeGrafter"/>
</dbReference>
<evidence type="ECO:0000256" key="4">
    <source>
        <dbReference type="ARBA" id="ARBA00022840"/>
    </source>
</evidence>
<evidence type="ECO:0000256" key="5">
    <source>
        <dbReference type="SAM" id="MobiDB-lite"/>
    </source>
</evidence>
<feature type="compositionally biased region" description="Basic and acidic residues" evidence="5">
    <location>
        <begin position="196"/>
        <end position="206"/>
    </location>
</feature>
<feature type="compositionally biased region" description="Acidic residues" evidence="5">
    <location>
        <begin position="177"/>
        <end position="195"/>
    </location>
</feature>
<comment type="subcellular location">
    <subcellularLocation>
        <location evidence="1">Nucleus</location>
    </subcellularLocation>
</comment>
<evidence type="ECO:0000313" key="8">
    <source>
        <dbReference type="EMBL" id="KAG7387373.1"/>
    </source>
</evidence>
<evidence type="ECO:0000256" key="1">
    <source>
        <dbReference type="ARBA" id="ARBA00004123"/>
    </source>
</evidence>
<dbReference type="AlphaFoldDB" id="A0A8T1W5F4"/>
<dbReference type="GO" id="GO:0005524">
    <property type="term" value="F:ATP binding"/>
    <property type="evidence" value="ECO:0007669"/>
    <property type="project" value="UniProtKB-KW"/>
</dbReference>
<accession>A0A8T1W5F4</accession>
<dbReference type="OrthoDB" id="5857104at2759"/>
<keyword evidence="4" id="KW-0067">ATP-binding</keyword>
<feature type="domain" description="WW" evidence="6">
    <location>
        <begin position="403"/>
        <end position="431"/>
    </location>
</feature>
<feature type="region of interest" description="Disordered" evidence="5">
    <location>
        <begin position="133"/>
        <end position="271"/>
    </location>
</feature>
<feature type="domain" description="F-box" evidence="7">
    <location>
        <begin position="443"/>
        <end position="490"/>
    </location>
</feature>
<dbReference type="PANTHER" id="PTHR45685">
    <property type="entry name" value="HELICASE SRCAP-RELATED"/>
    <property type="match status" value="1"/>
</dbReference>
<dbReference type="InterPro" id="IPR001202">
    <property type="entry name" value="WW_dom"/>
</dbReference>
<feature type="compositionally biased region" description="Basic and acidic residues" evidence="5">
    <location>
        <begin position="213"/>
        <end position="224"/>
    </location>
</feature>
<feature type="compositionally biased region" description="Acidic residues" evidence="5">
    <location>
        <begin position="72"/>
        <end position="99"/>
    </location>
</feature>
<evidence type="ECO:0008006" key="10">
    <source>
        <dbReference type="Google" id="ProtNLM"/>
    </source>
</evidence>
<dbReference type="InterPro" id="IPR050520">
    <property type="entry name" value="INO80/SWR1_helicase"/>
</dbReference>
<dbReference type="PANTHER" id="PTHR45685:SF1">
    <property type="entry name" value="HELICASE SRCAP"/>
    <property type="match status" value="1"/>
</dbReference>
<dbReference type="Proteomes" id="UP000693981">
    <property type="component" value="Unassembled WGS sequence"/>
</dbReference>
<reference evidence="8" key="1">
    <citation type="submission" date="2021-02" db="EMBL/GenBank/DDBJ databases">
        <authorList>
            <person name="Palmer J.M."/>
        </authorList>
    </citation>
    <scope>NUCLEOTIDE SEQUENCE</scope>
    <source>
        <strain evidence="8">SCRP23</strain>
    </source>
</reference>
<dbReference type="PROSITE" id="PS50181">
    <property type="entry name" value="FBOX"/>
    <property type="match status" value="1"/>
</dbReference>
<evidence type="ECO:0000256" key="3">
    <source>
        <dbReference type="ARBA" id="ARBA00022806"/>
    </source>
</evidence>
<evidence type="ECO:0000313" key="9">
    <source>
        <dbReference type="Proteomes" id="UP000693981"/>
    </source>
</evidence>
<dbReference type="CDD" id="cd00201">
    <property type="entry name" value="WW"/>
    <property type="match status" value="1"/>
</dbReference>
<dbReference type="GO" id="GO:0042393">
    <property type="term" value="F:histone binding"/>
    <property type="evidence" value="ECO:0007669"/>
    <property type="project" value="TreeGrafter"/>
</dbReference>
<evidence type="ECO:0000259" key="7">
    <source>
        <dbReference type="PROSITE" id="PS50181"/>
    </source>
</evidence>
<dbReference type="PROSITE" id="PS50020">
    <property type="entry name" value="WW_DOMAIN_2"/>
    <property type="match status" value="1"/>
</dbReference>
<dbReference type="GO" id="GO:0004386">
    <property type="term" value="F:helicase activity"/>
    <property type="evidence" value="ECO:0007669"/>
    <property type="project" value="UniProtKB-KW"/>
</dbReference>